<dbReference type="InterPro" id="IPR012338">
    <property type="entry name" value="Beta-lactam/transpept-like"/>
</dbReference>
<keyword evidence="2" id="KW-0378">Hydrolase</keyword>
<gene>
    <name evidence="2" type="ORF">IAA08_06875</name>
</gene>
<protein>
    <submittedName>
        <fullName evidence="2">D-alanyl-D-alanine carboxypeptidase</fullName>
    </submittedName>
</protein>
<dbReference type="GO" id="GO:0006508">
    <property type="term" value="P:proteolysis"/>
    <property type="evidence" value="ECO:0007669"/>
    <property type="project" value="InterPro"/>
</dbReference>
<accession>A0A9D2D346</accession>
<dbReference type="EMBL" id="DXCH01000191">
    <property type="protein sequence ID" value="HIZ07640.1"/>
    <property type="molecule type" value="Genomic_DNA"/>
</dbReference>
<evidence type="ECO:0000313" key="2">
    <source>
        <dbReference type="EMBL" id="HIZ07640.1"/>
    </source>
</evidence>
<name>A0A9D2D346_9FIRM</name>
<evidence type="ECO:0000313" key="3">
    <source>
        <dbReference type="Proteomes" id="UP000824024"/>
    </source>
</evidence>
<reference evidence="2" key="2">
    <citation type="submission" date="2021-04" db="EMBL/GenBank/DDBJ databases">
        <authorList>
            <person name="Gilroy R."/>
        </authorList>
    </citation>
    <scope>NUCLEOTIDE SEQUENCE</scope>
    <source>
        <strain evidence="2">CHK192-9172</strain>
    </source>
</reference>
<proteinExistence type="predicted"/>
<dbReference type="InterPro" id="IPR001967">
    <property type="entry name" value="Peptidase_S11_N"/>
</dbReference>
<evidence type="ECO:0000259" key="1">
    <source>
        <dbReference type="Pfam" id="PF00768"/>
    </source>
</evidence>
<dbReference type="SUPFAM" id="SSF56601">
    <property type="entry name" value="beta-lactamase/transpeptidase-like"/>
    <property type="match status" value="1"/>
</dbReference>
<organism evidence="2 3">
    <name type="scientific">Candidatus Eubacterium avistercoris</name>
    <dbReference type="NCBI Taxonomy" id="2838567"/>
    <lineage>
        <taxon>Bacteria</taxon>
        <taxon>Bacillati</taxon>
        <taxon>Bacillota</taxon>
        <taxon>Clostridia</taxon>
        <taxon>Eubacteriales</taxon>
        <taxon>Eubacteriaceae</taxon>
        <taxon>Eubacterium</taxon>
    </lineage>
</organism>
<dbReference type="AlphaFoldDB" id="A0A9D2D346"/>
<dbReference type="Proteomes" id="UP000824024">
    <property type="component" value="Unassembled WGS sequence"/>
</dbReference>
<sequence length="106" mass="11112">FRTIISTRSYTTEATSAHPSGVTMYDSMFTKFDNSGISTTMANGLSVQGGKTGFTDEAGQCLASFGSLNGMEYILVTTGAPAQNGSEIMSVQDAETIYSRISGAQS</sequence>
<feature type="non-terminal residue" evidence="2">
    <location>
        <position position="1"/>
    </location>
</feature>
<dbReference type="GO" id="GO:0009002">
    <property type="term" value="F:serine-type D-Ala-D-Ala carboxypeptidase activity"/>
    <property type="evidence" value="ECO:0007669"/>
    <property type="project" value="InterPro"/>
</dbReference>
<comment type="caution">
    <text evidence="2">The sequence shown here is derived from an EMBL/GenBank/DDBJ whole genome shotgun (WGS) entry which is preliminary data.</text>
</comment>
<keyword evidence="2" id="KW-0645">Protease</keyword>
<dbReference type="Gene3D" id="3.40.710.10">
    <property type="entry name" value="DD-peptidase/beta-lactamase superfamily"/>
    <property type="match status" value="1"/>
</dbReference>
<dbReference type="Pfam" id="PF00768">
    <property type="entry name" value="Peptidase_S11"/>
    <property type="match status" value="1"/>
</dbReference>
<keyword evidence="2" id="KW-0121">Carboxypeptidase</keyword>
<reference evidence="2" key="1">
    <citation type="journal article" date="2021" name="PeerJ">
        <title>Extensive microbial diversity within the chicken gut microbiome revealed by metagenomics and culture.</title>
        <authorList>
            <person name="Gilroy R."/>
            <person name="Ravi A."/>
            <person name="Getino M."/>
            <person name="Pursley I."/>
            <person name="Horton D.L."/>
            <person name="Alikhan N.F."/>
            <person name="Baker D."/>
            <person name="Gharbi K."/>
            <person name="Hall N."/>
            <person name="Watson M."/>
            <person name="Adriaenssens E.M."/>
            <person name="Foster-Nyarko E."/>
            <person name="Jarju S."/>
            <person name="Secka A."/>
            <person name="Antonio M."/>
            <person name="Oren A."/>
            <person name="Chaudhuri R.R."/>
            <person name="La Ragione R."/>
            <person name="Hildebrand F."/>
            <person name="Pallen M.J."/>
        </authorList>
    </citation>
    <scope>NUCLEOTIDE SEQUENCE</scope>
    <source>
        <strain evidence="2">CHK192-9172</strain>
    </source>
</reference>
<feature type="domain" description="Peptidase S11 D-alanyl-D-alanine carboxypeptidase A N-terminal" evidence="1">
    <location>
        <begin position="27"/>
        <end position="81"/>
    </location>
</feature>